<dbReference type="PANTHER" id="PTHR30502:SF0">
    <property type="entry name" value="PHOSPHOENOLPYRUVATE CARBOXYLASE FAMILY PROTEIN"/>
    <property type="match status" value="1"/>
</dbReference>
<dbReference type="OrthoDB" id="3353438at2"/>
<dbReference type="GO" id="GO:0005737">
    <property type="term" value="C:cytoplasm"/>
    <property type="evidence" value="ECO:0007669"/>
    <property type="project" value="TreeGrafter"/>
</dbReference>
<dbReference type="Gene3D" id="3.20.20.60">
    <property type="entry name" value="Phosphoenolpyruvate-binding domains"/>
    <property type="match status" value="1"/>
</dbReference>
<dbReference type="EMBL" id="SMRU01000005">
    <property type="protein sequence ID" value="TDF99110.1"/>
    <property type="molecule type" value="Genomic_DNA"/>
</dbReference>
<reference evidence="6 7" key="1">
    <citation type="submission" date="2019-03" db="EMBL/GenBank/DDBJ databases">
        <title>Whole genome sequence of Arthrobacter sp JH1-1.</title>
        <authorList>
            <person name="Trinh H.N."/>
        </authorList>
    </citation>
    <scope>NUCLEOTIDE SEQUENCE [LARGE SCALE GENOMIC DNA]</scope>
    <source>
        <strain evidence="6 7">JH1-1</strain>
    </source>
</reference>
<keyword evidence="7" id="KW-1185">Reference proteome</keyword>
<evidence type="ECO:0000256" key="1">
    <source>
        <dbReference type="ARBA" id="ARBA00005568"/>
    </source>
</evidence>
<dbReference type="InterPro" id="IPR015813">
    <property type="entry name" value="Pyrv/PenolPyrv_kinase-like_dom"/>
</dbReference>
<dbReference type="GO" id="GO:0046872">
    <property type="term" value="F:metal ion binding"/>
    <property type="evidence" value="ECO:0007669"/>
    <property type="project" value="UniProtKB-KW"/>
</dbReference>
<evidence type="ECO:0000259" key="5">
    <source>
        <dbReference type="Pfam" id="PF03328"/>
    </source>
</evidence>
<dbReference type="InterPro" id="IPR040442">
    <property type="entry name" value="Pyrv_kinase-like_dom_sf"/>
</dbReference>
<evidence type="ECO:0000313" key="7">
    <source>
        <dbReference type="Proteomes" id="UP000295511"/>
    </source>
</evidence>
<organism evidence="6 7">
    <name type="scientific">Arthrobacter terricola</name>
    <dbReference type="NCBI Taxonomy" id="2547396"/>
    <lineage>
        <taxon>Bacteria</taxon>
        <taxon>Bacillati</taxon>
        <taxon>Actinomycetota</taxon>
        <taxon>Actinomycetes</taxon>
        <taxon>Micrococcales</taxon>
        <taxon>Micrococcaceae</taxon>
        <taxon>Arthrobacter</taxon>
    </lineage>
</organism>
<evidence type="ECO:0000313" key="6">
    <source>
        <dbReference type="EMBL" id="TDF99110.1"/>
    </source>
</evidence>
<sequence length="281" mass="29656">MALERKRNMKIPGETSRPSPLTSPVLDLNERGRRGVWIDLPDPASIELICVEGPDWVGIDGQHGKPDFPDLLALIDAANVFGVPAIVRAQGHDVGGAGRVIDAGAQGIIFPTVEDGETASKLVSACRFPPRGGRSYGPVRRSPRYAKPTPGVPADDPLAILMVETRAGYENLDAILTADPDGIFVGPYDLSLSLGVDFDTLVSADPDGILRDIARRCAEAGVPVGIYTGSIALSQAPISWGYSFMPIASDYSLISTATRSVLAEAALSEPAATRRVSSHAT</sequence>
<feature type="region of interest" description="Disordered" evidence="4">
    <location>
        <begin position="1"/>
        <end position="23"/>
    </location>
</feature>
<dbReference type="InterPro" id="IPR005000">
    <property type="entry name" value="Aldolase/citrate-lyase_domain"/>
</dbReference>
<dbReference type="AlphaFoldDB" id="A0A4R5KVX1"/>
<comment type="caution">
    <text evidence="6">The sequence shown here is derived from an EMBL/GenBank/DDBJ whole genome shotgun (WGS) entry which is preliminary data.</text>
</comment>
<dbReference type="Pfam" id="PF03328">
    <property type="entry name" value="HpcH_HpaI"/>
    <property type="match status" value="1"/>
</dbReference>
<accession>A0A4R5KVX1</accession>
<gene>
    <name evidence="6" type="ORF">E1809_05950</name>
</gene>
<proteinExistence type="inferred from homology"/>
<keyword evidence="2" id="KW-0479">Metal-binding</keyword>
<protein>
    <submittedName>
        <fullName evidence="6">Aldolase</fullName>
    </submittedName>
</protein>
<feature type="domain" description="HpcH/HpaI aldolase/citrate lyase" evidence="5">
    <location>
        <begin position="33"/>
        <end position="198"/>
    </location>
</feature>
<name>A0A4R5KVX1_9MICC</name>
<dbReference type="InterPro" id="IPR050251">
    <property type="entry name" value="HpcH-HpaI_aldolase"/>
</dbReference>
<dbReference type="PANTHER" id="PTHR30502">
    <property type="entry name" value="2-KETO-3-DEOXY-L-RHAMNONATE ALDOLASE"/>
    <property type="match status" value="1"/>
</dbReference>
<dbReference type="GO" id="GO:0016832">
    <property type="term" value="F:aldehyde-lyase activity"/>
    <property type="evidence" value="ECO:0007669"/>
    <property type="project" value="TreeGrafter"/>
</dbReference>
<keyword evidence="3" id="KW-0456">Lyase</keyword>
<comment type="similarity">
    <text evidence="1">Belongs to the HpcH/HpaI aldolase family.</text>
</comment>
<evidence type="ECO:0000256" key="4">
    <source>
        <dbReference type="SAM" id="MobiDB-lite"/>
    </source>
</evidence>
<evidence type="ECO:0000256" key="3">
    <source>
        <dbReference type="ARBA" id="ARBA00023239"/>
    </source>
</evidence>
<dbReference type="Proteomes" id="UP000295511">
    <property type="component" value="Unassembled WGS sequence"/>
</dbReference>
<evidence type="ECO:0000256" key="2">
    <source>
        <dbReference type="ARBA" id="ARBA00022723"/>
    </source>
</evidence>
<dbReference type="SUPFAM" id="SSF51621">
    <property type="entry name" value="Phosphoenolpyruvate/pyruvate domain"/>
    <property type="match status" value="1"/>
</dbReference>